<comment type="catalytic activity">
    <reaction evidence="9">
        <text>L-aspartate + H(+) = beta-alanine + CO2</text>
        <dbReference type="Rhea" id="RHEA:19497"/>
        <dbReference type="ChEBI" id="CHEBI:15378"/>
        <dbReference type="ChEBI" id="CHEBI:16526"/>
        <dbReference type="ChEBI" id="CHEBI:29991"/>
        <dbReference type="ChEBI" id="CHEBI:57966"/>
        <dbReference type="EC" id="4.1.1.11"/>
    </reaction>
</comment>
<evidence type="ECO:0000256" key="4">
    <source>
        <dbReference type="ARBA" id="ARBA00022813"/>
    </source>
</evidence>
<evidence type="ECO:0000256" key="6">
    <source>
        <dbReference type="ARBA" id="ARBA00023239"/>
    </source>
</evidence>
<keyword evidence="6 9" id="KW-0456">Lyase</keyword>
<evidence type="ECO:0000256" key="9">
    <source>
        <dbReference type="HAMAP-Rule" id="MF_00446"/>
    </source>
</evidence>
<dbReference type="SUPFAM" id="SSF50692">
    <property type="entry name" value="ADC-like"/>
    <property type="match status" value="1"/>
</dbReference>
<dbReference type="EC" id="4.1.1.11" evidence="9"/>
<evidence type="ECO:0000313" key="10">
    <source>
        <dbReference type="EMBL" id="EFL34008.1"/>
    </source>
</evidence>
<keyword evidence="1 9" id="KW-0963">Cytoplasm</keyword>
<dbReference type="NCBIfam" id="TIGR00223">
    <property type="entry name" value="panD"/>
    <property type="match status" value="1"/>
</dbReference>
<reference evidence="11" key="1">
    <citation type="submission" date="2009-02" db="EMBL/GenBank/DDBJ databases">
        <title>Annotation of Streptomyces viridochromogenes strain DSM 40736.</title>
        <authorList>
            <consortium name="The Broad Institute Genome Sequencing Platform"/>
            <consortium name="Broad Institute Microbial Sequencing Center"/>
            <person name="Fischbach M."/>
            <person name="Godfrey P."/>
            <person name="Ward D."/>
            <person name="Young S."/>
            <person name="Zeng Q."/>
            <person name="Koehrsen M."/>
            <person name="Alvarado L."/>
            <person name="Berlin A.M."/>
            <person name="Bochicchio J."/>
            <person name="Borenstein D."/>
            <person name="Chapman S.B."/>
            <person name="Chen Z."/>
            <person name="Engels R."/>
            <person name="Freedman E."/>
            <person name="Gellesch M."/>
            <person name="Goldberg J."/>
            <person name="Griggs A."/>
            <person name="Gujja S."/>
            <person name="Heilman E.R."/>
            <person name="Heiman D.I."/>
            <person name="Hepburn T.A."/>
            <person name="Howarth C."/>
            <person name="Jen D."/>
            <person name="Larson L."/>
            <person name="Lewis B."/>
            <person name="Mehta T."/>
            <person name="Park D."/>
            <person name="Pearson M."/>
            <person name="Richards J."/>
            <person name="Roberts A."/>
            <person name="Saif S."/>
            <person name="Shea T.D."/>
            <person name="Shenoy N."/>
            <person name="Sisk P."/>
            <person name="Stolte C."/>
            <person name="Sykes S.N."/>
            <person name="Thomson T."/>
            <person name="Walk T."/>
            <person name="White J."/>
            <person name="Yandava C."/>
            <person name="Straight P."/>
            <person name="Clardy J."/>
            <person name="Hung D."/>
            <person name="Kolter R."/>
            <person name="Mekalanos J."/>
            <person name="Walker S."/>
            <person name="Walsh C.T."/>
            <person name="Wieland-Brown L.C."/>
            <person name="Haas B."/>
            <person name="Nusbaum C."/>
            <person name="Birren B."/>
        </authorList>
    </citation>
    <scope>NUCLEOTIDE SEQUENCE [LARGE SCALE GENOMIC DNA]</scope>
    <source>
        <strain evidence="11">DSM 40736 / JCM 4977 / BCRC 1201 / Tue 494</strain>
    </source>
</reference>
<evidence type="ECO:0000313" key="11">
    <source>
        <dbReference type="Proteomes" id="UP000004184"/>
    </source>
</evidence>
<evidence type="ECO:0000256" key="2">
    <source>
        <dbReference type="ARBA" id="ARBA00022655"/>
    </source>
</evidence>
<keyword evidence="5 9" id="KW-0865">Zymogen</keyword>
<dbReference type="InterPro" id="IPR009010">
    <property type="entry name" value="Asp_de-COase-like_dom_sf"/>
</dbReference>
<comment type="cofactor">
    <cofactor evidence="9">
        <name>pyruvate</name>
        <dbReference type="ChEBI" id="CHEBI:15361"/>
    </cofactor>
    <text evidence="9">Binds 1 pyruvoyl group covalently per subunit.</text>
</comment>
<dbReference type="PANTHER" id="PTHR21012:SF0">
    <property type="entry name" value="ASPARTATE 1-DECARBOXYLASE"/>
    <property type="match status" value="1"/>
</dbReference>
<dbReference type="CDD" id="cd06919">
    <property type="entry name" value="Asp_decarbox"/>
    <property type="match status" value="1"/>
</dbReference>
<dbReference type="Gene3D" id="2.40.40.20">
    <property type="match status" value="1"/>
</dbReference>
<comment type="PTM">
    <text evidence="9">Is synthesized initially as an inactive proenzyme, which is activated by self-cleavage at a specific serine bond to produce a beta-subunit with a hydroxyl group at its C-terminus and an alpha-subunit with a pyruvoyl group at its N-terminus.</text>
</comment>
<dbReference type="eggNOG" id="COG0853">
    <property type="taxonomic scope" value="Bacteria"/>
</dbReference>
<proteinExistence type="inferred from homology"/>
<dbReference type="GO" id="GO:0004068">
    <property type="term" value="F:aspartate 1-decarboxylase activity"/>
    <property type="evidence" value="ECO:0007669"/>
    <property type="project" value="UniProtKB-UniRule"/>
</dbReference>
<feature type="chain" id="PRO_5013997755" description="Aspartate 1-decarboxylase alpha chain" evidence="9">
    <location>
        <begin position="24"/>
        <end position="146"/>
    </location>
</feature>
<evidence type="ECO:0000256" key="3">
    <source>
        <dbReference type="ARBA" id="ARBA00022793"/>
    </source>
</evidence>
<keyword evidence="4 9" id="KW-0068">Autocatalytic cleavage</keyword>
<dbReference type="UniPathway" id="UPA00028">
    <property type="reaction ID" value="UER00002"/>
</dbReference>
<dbReference type="PANTHER" id="PTHR21012">
    <property type="entry name" value="ASPARTATE 1-DECARBOXYLASE"/>
    <property type="match status" value="1"/>
</dbReference>
<keyword evidence="11" id="KW-1185">Reference proteome</keyword>
<feature type="binding site" evidence="9">
    <location>
        <begin position="72"/>
        <end position="74"/>
    </location>
    <ligand>
        <name>substrate</name>
    </ligand>
</feature>
<comment type="subunit">
    <text evidence="9">Heterooctamer of four alpha and four beta subunits.</text>
</comment>
<comment type="pathway">
    <text evidence="9">Cofactor biosynthesis; (R)-pantothenate biosynthesis; beta-alanine from L-aspartate: step 1/1.</text>
</comment>
<keyword evidence="3 9" id="KW-0210">Decarboxylase</keyword>
<feature type="active site" description="Proton donor" evidence="9">
    <location>
        <position position="57"/>
    </location>
</feature>
<sequence length="146" mass="15219">MRTMFKSKIHRATVTQADLHYVGSVTVDADLMDAADLLPGEQVHIVDVTNGARLETYVIEGERGSGVVGINGAAAHLVEPGDTVILISYTLVDDAAARSLVPSVVHVDAANRVITLGDDPAAPVPNTDTLRNPLAVLSGAGARTAR</sequence>
<keyword evidence="2 9" id="KW-0566">Pantothenate biosynthesis</keyword>
<feature type="binding site" evidence="9">
    <location>
        <position position="56"/>
    </location>
    <ligand>
        <name>substrate</name>
    </ligand>
</feature>
<feature type="active site" description="Schiff-base intermediate with substrate; via pyruvic acid" evidence="9">
    <location>
        <position position="24"/>
    </location>
</feature>
<dbReference type="GO" id="GO:0005829">
    <property type="term" value="C:cytosol"/>
    <property type="evidence" value="ECO:0007669"/>
    <property type="project" value="TreeGrafter"/>
</dbReference>
<feature type="chain" id="PRO_5013997754" description="Aspartate 1-decarboxylase beta chain" evidence="9">
    <location>
        <begin position="1"/>
        <end position="23"/>
    </location>
</feature>
<feature type="modified residue" description="Pyruvic acid (Ser)" evidence="9">
    <location>
        <position position="24"/>
    </location>
</feature>
<accession>D9X6U1</accession>
<keyword evidence="8 9" id="KW-0670">Pyruvate</keyword>
<name>D9X6U1_STRVT</name>
<dbReference type="RefSeq" id="WP_003992115.1">
    <property type="nucleotide sequence ID" value="NZ_GG657757.1"/>
</dbReference>
<organism evidence="10 11">
    <name type="scientific">Streptomyces viridochromogenes (strain DSM 40736 / JCM 4977 / BCRC 1201 / Tue 494)</name>
    <dbReference type="NCBI Taxonomy" id="591159"/>
    <lineage>
        <taxon>Bacteria</taxon>
        <taxon>Bacillati</taxon>
        <taxon>Actinomycetota</taxon>
        <taxon>Actinomycetes</taxon>
        <taxon>Kitasatosporales</taxon>
        <taxon>Streptomycetaceae</taxon>
        <taxon>Streptomyces</taxon>
    </lineage>
</organism>
<dbReference type="HOGENOM" id="CLU_115305_0_0_11"/>
<dbReference type="InterPro" id="IPR003190">
    <property type="entry name" value="Asp_decarbox"/>
</dbReference>
<dbReference type="HAMAP" id="MF_00446">
    <property type="entry name" value="PanD"/>
    <property type="match status" value="1"/>
</dbReference>
<comment type="similarity">
    <text evidence="9">Belongs to the PanD family.</text>
</comment>
<evidence type="ECO:0000256" key="5">
    <source>
        <dbReference type="ARBA" id="ARBA00023145"/>
    </source>
</evidence>
<evidence type="ECO:0000256" key="8">
    <source>
        <dbReference type="ARBA" id="ARBA00023317"/>
    </source>
</evidence>
<gene>
    <name evidence="9" type="primary">panD</name>
    <name evidence="10" type="ORF">SSQG_04526</name>
</gene>
<evidence type="ECO:0000256" key="1">
    <source>
        <dbReference type="ARBA" id="ARBA00022490"/>
    </source>
</evidence>
<dbReference type="OrthoDB" id="9803983at2"/>
<protein>
    <recommendedName>
        <fullName evidence="9">Aspartate 1-decarboxylase</fullName>
        <ecNumber evidence="9">4.1.1.11</ecNumber>
    </recommendedName>
    <alternativeName>
        <fullName evidence="9">Aspartate alpha-decarboxylase</fullName>
    </alternativeName>
    <component>
        <recommendedName>
            <fullName evidence="9">Aspartate 1-decarboxylase beta chain</fullName>
        </recommendedName>
    </component>
    <component>
        <recommendedName>
            <fullName evidence="9">Aspartate 1-decarboxylase alpha chain</fullName>
        </recommendedName>
    </component>
</protein>
<dbReference type="STRING" id="591159.SSQG_04526"/>
<dbReference type="GO" id="GO:0006523">
    <property type="term" value="P:alanine biosynthetic process"/>
    <property type="evidence" value="ECO:0007669"/>
    <property type="project" value="InterPro"/>
</dbReference>
<keyword evidence="7 9" id="KW-0704">Schiff base</keyword>
<comment type="function">
    <text evidence="9">Catalyzes the pyruvoyl-dependent decarboxylation of aspartate to produce beta-alanine.</text>
</comment>
<evidence type="ECO:0000256" key="7">
    <source>
        <dbReference type="ARBA" id="ARBA00023270"/>
    </source>
</evidence>
<dbReference type="GO" id="GO:0015940">
    <property type="term" value="P:pantothenate biosynthetic process"/>
    <property type="evidence" value="ECO:0007669"/>
    <property type="project" value="UniProtKB-UniRule"/>
</dbReference>
<dbReference type="Pfam" id="PF02261">
    <property type="entry name" value="Asp_decarbox"/>
    <property type="match status" value="1"/>
</dbReference>
<comment type="subcellular location">
    <subcellularLocation>
        <location evidence="9">Cytoplasm</location>
    </subcellularLocation>
</comment>
<dbReference type="AlphaFoldDB" id="D9X6U1"/>
<dbReference type="EMBL" id="GG657757">
    <property type="protein sequence ID" value="EFL34008.1"/>
    <property type="molecule type" value="Genomic_DNA"/>
</dbReference>
<dbReference type="Proteomes" id="UP000004184">
    <property type="component" value="Unassembled WGS sequence"/>
</dbReference>